<feature type="compositionally biased region" description="Basic residues" evidence="2">
    <location>
        <begin position="557"/>
        <end position="575"/>
    </location>
</feature>
<feature type="compositionally biased region" description="Basic residues" evidence="2">
    <location>
        <begin position="527"/>
        <end position="537"/>
    </location>
</feature>
<dbReference type="CDD" id="cd10529">
    <property type="entry name" value="SET_SETD5-like"/>
    <property type="match status" value="1"/>
</dbReference>
<feature type="region of interest" description="Disordered" evidence="2">
    <location>
        <begin position="346"/>
        <end position="365"/>
    </location>
</feature>
<dbReference type="PANTHER" id="PTHR46462">
    <property type="entry name" value="UPSET, ISOFORM A"/>
    <property type="match status" value="1"/>
</dbReference>
<dbReference type="GO" id="GO:0006325">
    <property type="term" value="P:chromatin organization"/>
    <property type="evidence" value="ECO:0007669"/>
    <property type="project" value="UniProtKB-KW"/>
</dbReference>
<evidence type="ECO:0000259" key="3">
    <source>
        <dbReference type="Pfam" id="PF00856"/>
    </source>
</evidence>
<feature type="compositionally biased region" description="Polar residues" evidence="2">
    <location>
        <begin position="746"/>
        <end position="760"/>
    </location>
</feature>
<evidence type="ECO:0000256" key="1">
    <source>
        <dbReference type="ARBA" id="ARBA00022853"/>
    </source>
</evidence>
<dbReference type="InterPro" id="IPR046341">
    <property type="entry name" value="SET_dom_sf"/>
</dbReference>
<reference evidence="4 5" key="2">
    <citation type="submission" date="2018-11" db="EMBL/GenBank/DDBJ databases">
        <authorList>
            <consortium name="Pathogen Informatics"/>
        </authorList>
    </citation>
    <scope>NUCLEOTIDE SEQUENCE [LARGE SCALE GENOMIC DNA]</scope>
</reference>
<dbReference type="PANTHER" id="PTHR46462:SF3">
    <property type="entry name" value="UPSET, ISOFORM A"/>
    <property type="match status" value="1"/>
</dbReference>
<feature type="compositionally biased region" description="Low complexity" evidence="2">
    <location>
        <begin position="601"/>
        <end position="628"/>
    </location>
</feature>
<dbReference type="InterPro" id="IPR001214">
    <property type="entry name" value="SET_dom"/>
</dbReference>
<feature type="compositionally biased region" description="Basic and acidic residues" evidence="2">
    <location>
        <begin position="417"/>
        <end position="439"/>
    </location>
</feature>
<evidence type="ECO:0000313" key="6">
    <source>
        <dbReference type="WBParaSite" id="GPUH_0001416001-mRNA-1"/>
    </source>
</evidence>
<dbReference type="Pfam" id="PF20826">
    <property type="entry name" value="PHD_5"/>
    <property type="match status" value="1"/>
</dbReference>
<dbReference type="Proteomes" id="UP000271098">
    <property type="component" value="Unassembled WGS sequence"/>
</dbReference>
<dbReference type="GO" id="GO:0070210">
    <property type="term" value="C:Rpd3L-Expanded complex"/>
    <property type="evidence" value="ECO:0007669"/>
    <property type="project" value="TreeGrafter"/>
</dbReference>
<feature type="region of interest" description="Disordered" evidence="2">
    <location>
        <begin position="739"/>
        <end position="782"/>
    </location>
</feature>
<organism evidence="6">
    <name type="scientific">Gongylonema pulchrum</name>
    <dbReference type="NCBI Taxonomy" id="637853"/>
    <lineage>
        <taxon>Eukaryota</taxon>
        <taxon>Metazoa</taxon>
        <taxon>Ecdysozoa</taxon>
        <taxon>Nematoda</taxon>
        <taxon>Chromadorea</taxon>
        <taxon>Rhabditida</taxon>
        <taxon>Spirurina</taxon>
        <taxon>Spiruromorpha</taxon>
        <taxon>Spiruroidea</taxon>
        <taxon>Gongylonematidae</taxon>
        <taxon>Gongylonema</taxon>
    </lineage>
</organism>
<dbReference type="InterPro" id="IPR011011">
    <property type="entry name" value="Znf_FYVE_PHD"/>
</dbReference>
<dbReference type="AlphaFoldDB" id="A0A183DZK4"/>
<keyword evidence="5" id="KW-1185">Reference proteome</keyword>
<evidence type="ECO:0000313" key="5">
    <source>
        <dbReference type="Proteomes" id="UP000271098"/>
    </source>
</evidence>
<sequence>MLQRNVAGRETEDDEERGVQELGVTHSPVHGGGEDVEITRCYCGLQHNDDFMIQAWQHGVCVDIDEEDVPDIYKCDECEPRSMKLTKEEAYNLQSKKLARQHRRAACKHRTEQKVEQRRSSGDASVLETLRETGGISLMFVAHNIQGLVATRVFRPDEPVLYFCGRISLATECSGRDEGMVMPFVILYSDLVIDGKDEHTPICVDARQFGSVARFARPSCRPNIKLRHLFVQGRLHIIGVAAHRIESAIEVGAIFYSFLSKKTCHLTVPFDGDYMMSKTKLVCACHDDECDEVNQCIIESFNKSLEQKHDSEKLEIMTFRAESVKPKRVAGGKRIKTCDTATSEAASCAEEPQKAETSTNKDMSGTHVLRRKETVAAQDEAITTRIQVKKEKQLSPAPRNESAKQDGCASKVPADLPKNEKMKSVERRSEMNYKSECKKPKASVSSTAELPMRRRTVSSADEFGEKIDDISAAEKLPSKSTRAAMEPEATNSAAPLDQNRPMSREERKLQQQIDLFERMQQRDAKRQKLVALARKRSTSTGRACRASASAHGPSTVKSKKKQSVKGKSHRKRLVPKKSERKQSQKQATSTVVSKRSSIVDASATAQQATALSKENESEQQQHQQNESKFSAKTENFEGALIILFLNAKHCVHQLRLFITGFSEVAQDGIKSADSSTGMEPTVKRMKGCREKSDTEAQGNAVCAVTSSAVENAVHVSTLIRELMGMPFVHTPNDFELGFEKQKQAELPSTSASDSSHINQKPTKKVLSLEEYKKRKGTNVAAK</sequence>
<dbReference type="EMBL" id="UYRT01080946">
    <property type="protein sequence ID" value="VDN23648.1"/>
    <property type="molecule type" value="Genomic_DNA"/>
</dbReference>
<dbReference type="Gene3D" id="3.30.40.10">
    <property type="entry name" value="Zinc/RING finger domain, C3HC4 (zinc finger)"/>
    <property type="match status" value="1"/>
</dbReference>
<dbReference type="Gene3D" id="2.170.270.10">
    <property type="entry name" value="SET domain"/>
    <property type="match status" value="1"/>
</dbReference>
<reference evidence="6" key="1">
    <citation type="submission" date="2016-06" db="UniProtKB">
        <authorList>
            <consortium name="WormBaseParasite"/>
        </authorList>
    </citation>
    <scope>IDENTIFICATION</scope>
</reference>
<feature type="region of interest" description="Disordered" evidence="2">
    <location>
        <begin position="383"/>
        <end position="629"/>
    </location>
</feature>
<evidence type="ECO:0000313" key="4">
    <source>
        <dbReference type="EMBL" id="VDN23648.1"/>
    </source>
</evidence>
<feature type="domain" description="SET" evidence="3">
    <location>
        <begin position="147"/>
        <end position="247"/>
    </location>
</feature>
<name>A0A183DZK4_9BILA</name>
<protein>
    <submittedName>
        <fullName evidence="6">SET domain-containing protein</fullName>
    </submittedName>
</protein>
<dbReference type="SUPFAM" id="SSF82199">
    <property type="entry name" value="SET domain"/>
    <property type="match status" value="1"/>
</dbReference>
<accession>A0A183DZK4</accession>
<keyword evidence="1" id="KW-0156">Chromatin regulator</keyword>
<dbReference type="GO" id="GO:0006355">
    <property type="term" value="P:regulation of DNA-templated transcription"/>
    <property type="evidence" value="ECO:0007669"/>
    <property type="project" value="TreeGrafter"/>
</dbReference>
<dbReference type="InterPro" id="IPR013083">
    <property type="entry name" value="Znf_RING/FYVE/PHD"/>
</dbReference>
<dbReference type="WBParaSite" id="GPUH_0001416001-mRNA-1">
    <property type="protein sequence ID" value="GPUH_0001416001-mRNA-1"/>
    <property type="gene ID" value="GPUH_0001416001"/>
</dbReference>
<evidence type="ECO:0000256" key="2">
    <source>
        <dbReference type="SAM" id="MobiDB-lite"/>
    </source>
</evidence>
<dbReference type="Pfam" id="PF00856">
    <property type="entry name" value="SET"/>
    <property type="match status" value="1"/>
</dbReference>
<dbReference type="OrthoDB" id="5877798at2759"/>
<feature type="compositionally biased region" description="Polar residues" evidence="2">
    <location>
        <begin position="584"/>
        <end position="596"/>
    </location>
</feature>
<feature type="compositionally biased region" description="Basic and acidic residues" evidence="2">
    <location>
        <begin position="502"/>
        <end position="526"/>
    </location>
</feature>
<dbReference type="SUPFAM" id="SSF57903">
    <property type="entry name" value="FYVE/PHD zinc finger"/>
    <property type="match status" value="1"/>
</dbReference>
<dbReference type="GO" id="GO:0034967">
    <property type="term" value="C:Set3 complex"/>
    <property type="evidence" value="ECO:0007669"/>
    <property type="project" value="TreeGrafter"/>
</dbReference>
<proteinExistence type="predicted"/>
<gene>
    <name evidence="4" type="ORF">GPUH_LOCUS14145</name>
</gene>
<feature type="region of interest" description="Disordered" evidence="2">
    <location>
        <begin position="1"/>
        <end position="31"/>
    </location>
</feature>